<dbReference type="PROSITE" id="PS51257">
    <property type="entry name" value="PROKAR_LIPOPROTEIN"/>
    <property type="match status" value="1"/>
</dbReference>
<dbReference type="InterPro" id="IPR017946">
    <property type="entry name" value="PLC-like_Pdiesterase_TIM-brl"/>
</dbReference>
<dbReference type="CDD" id="cd08566">
    <property type="entry name" value="GDPD_AtGDE_like"/>
    <property type="match status" value="1"/>
</dbReference>
<dbReference type="Proteomes" id="UP000198790">
    <property type="component" value="Unassembled WGS sequence"/>
</dbReference>
<dbReference type="OrthoDB" id="384721at2"/>
<dbReference type="PROSITE" id="PS51704">
    <property type="entry name" value="GP_PDE"/>
    <property type="match status" value="1"/>
</dbReference>
<dbReference type="GO" id="GO:0006580">
    <property type="term" value="P:ethanolamine metabolic process"/>
    <property type="evidence" value="ECO:0007669"/>
    <property type="project" value="TreeGrafter"/>
</dbReference>
<dbReference type="InterPro" id="IPR030395">
    <property type="entry name" value="GP_PDE_dom"/>
</dbReference>
<evidence type="ECO:0000259" key="1">
    <source>
        <dbReference type="PROSITE" id="PS51704"/>
    </source>
</evidence>
<dbReference type="Gene3D" id="3.20.20.190">
    <property type="entry name" value="Phosphatidylinositol (PI) phosphodiesterase"/>
    <property type="match status" value="1"/>
</dbReference>
<sequence length="319" mass="35446">MKNKFLWIPFLLLFFGSCSQKPVEQQGVLAVDSEVETTGNHIQLSSVEEARDFYTWTSDRIPMVSAHRGGPYPGFPENAIETFANVVKYTPTIIELDVAMTKDGVLVLMHDDKLDRTTTGRGLVSNVTYADIQTLLLKDEDGNITDFKVPTLEEALIWSKGKALLTVDIKQSVPYEKIIEVVRKTESEAHAALITYSFASAKKLHYMAPELMLSVTIRNMEEIERFEESGIPWTRVIAFTGVAERPQEFNKALHEKGVFTILGVLGNLDGRAIARGDQLYASLVQKGADILATDRPIEAAAAIKTLAPSTSSKSKYFKK</sequence>
<gene>
    <name evidence="2" type="ORF">SAMN04489723_10631</name>
</gene>
<dbReference type="AlphaFoldDB" id="A0A1I0ZEI5"/>
<organism evidence="2 3">
    <name type="scientific">Algoriphagus aquimarinus</name>
    <dbReference type="NCBI Taxonomy" id="237018"/>
    <lineage>
        <taxon>Bacteria</taxon>
        <taxon>Pseudomonadati</taxon>
        <taxon>Bacteroidota</taxon>
        <taxon>Cytophagia</taxon>
        <taxon>Cytophagales</taxon>
        <taxon>Cyclobacteriaceae</taxon>
        <taxon>Algoriphagus</taxon>
    </lineage>
</organism>
<protein>
    <submittedName>
        <fullName evidence="2">Glycerophosphoryl diester phosphodiesterase</fullName>
    </submittedName>
</protein>
<dbReference type="EMBL" id="FOKK01000006">
    <property type="protein sequence ID" value="SFB24199.1"/>
    <property type="molecule type" value="Genomic_DNA"/>
</dbReference>
<dbReference type="GO" id="GO:0070291">
    <property type="term" value="P:N-acylethanolamine metabolic process"/>
    <property type="evidence" value="ECO:0007669"/>
    <property type="project" value="TreeGrafter"/>
</dbReference>
<evidence type="ECO:0000313" key="2">
    <source>
        <dbReference type="EMBL" id="SFB24199.1"/>
    </source>
</evidence>
<evidence type="ECO:0000313" key="3">
    <source>
        <dbReference type="Proteomes" id="UP000198790"/>
    </source>
</evidence>
<name>A0A1I0ZEI5_9BACT</name>
<feature type="domain" description="GP-PDE" evidence="1">
    <location>
        <begin position="62"/>
        <end position="303"/>
    </location>
</feature>
<dbReference type="Pfam" id="PF03009">
    <property type="entry name" value="GDPD"/>
    <property type="match status" value="1"/>
</dbReference>
<proteinExistence type="predicted"/>
<reference evidence="2 3" key="1">
    <citation type="submission" date="2016-10" db="EMBL/GenBank/DDBJ databases">
        <authorList>
            <person name="de Groot N.N."/>
        </authorList>
    </citation>
    <scope>NUCLEOTIDE SEQUENCE [LARGE SCALE GENOMIC DNA]</scope>
    <source>
        <strain evidence="2 3">DSM 23399</strain>
    </source>
</reference>
<keyword evidence="3" id="KW-1185">Reference proteome</keyword>
<dbReference type="GO" id="GO:0005886">
    <property type="term" value="C:plasma membrane"/>
    <property type="evidence" value="ECO:0007669"/>
    <property type="project" value="TreeGrafter"/>
</dbReference>
<dbReference type="PANTHER" id="PTHR46320">
    <property type="entry name" value="GLYCEROPHOSPHODIESTER PHOSPHODIESTERASE 1"/>
    <property type="match status" value="1"/>
</dbReference>
<dbReference type="GO" id="GO:0008889">
    <property type="term" value="F:glycerophosphodiester phosphodiesterase activity"/>
    <property type="evidence" value="ECO:0007669"/>
    <property type="project" value="TreeGrafter"/>
</dbReference>
<dbReference type="PANTHER" id="PTHR46320:SF1">
    <property type="entry name" value="GLYCEROPHOSPHODIESTER PHOSPHODIESTERASE 1"/>
    <property type="match status" value="1"/>
</dbReference>
<dbReference type="SUPFAM" id="SSF51695">
    <property type="entry name" value="PLC-like phosphodiesterases"/>
    <property type="match status" value="1"/>
</dbReference>
<dbReference type="RefSeq" id="WP_092896603.1">
    <property type="nucleotide sequence ID" value="NZ_FOKK01000006.1"/>
</dbReference>
<dbReference type="GO" id="GO:0006644">
    <property type="term" value="P:phospholipid metabolic process"/>
    <property type="evidence" value="ECO:0007669"/>
    <property type="project" value="TreeGrafter"/>
</dbReference>
<dbReference type="STRING" id="237018.SAMN04489723_10631"/>
<accession>A0A1I0ZEI5</accession>